<dbReference type="GO" id="GO:0005737">
    <property type="term" value="C:cytoplasm"/>
    <property type="evidence" value="ECO:0007669"/>
    <property type="project" value="TreeGrafter"/>
</dbReference>
<evidence type="ECO:0000313" key="3">
    <source>
        <dbReference type="EMBL" id="SHM40879.1"/>
    </source>
</evidence>
<feature type="domain" description="FAD dependent oxidoreductase" evidence="2">
    <location>
        <begin position="6"/>
        <end position="394"/>
    </location>
</feature>
<proteinExistence type="predicted"/>
<evidence type="ECO:0000256" key="1">
    <source>
        <dbReference type="ARBA" id="ARBA00023002"/>
    </source>
</evidence>
<dbReference type="SUPFAM" id="SSF54373">
    <property type="entry name" value="FAD-linked reductases, C-terminal domain"/>
    <property type="match status" value="1"/>
</dbReference>
<sequence>MTKPNVTILGAGIIGLATASLLLERGCSVTIIDKEGPAAGASQGNAGGIAWTDVAPLASPGIWKDAIGWLMDPLGPLTVRPAYALAILPWMLRFMAASSPARVKASTKAIAALNASALPAWERVWALTGTHNQVHRNGCLEVFDNVAKFERNKAGWAEQKAHGIKIDLLSSGELLDLEPDLSPTVVGGAFVPGWAQMDDPKKLCLSIAGWLEAKGAVFDRRTLATVSAEGEGARLTFTDGKTQSCEKLIIACGAWSKPFAAQLGDKVPLDTERGYNITIPSPGISLKHFMMLPGHGFAVSQLETGLRLGGAVEFGGLDLDPNWKRVDAMISRARTIFPKLDASEGKRWMGFRPSLPDSLPVIDRSSASPSILYGFGHAHHGLTQAATTAEALSALVFNEEPSLDLTPFSAGRF</sequence>
<dbReference type="STRING" id="735517.SAMN05444272_2553"/>
<dbReference type="EMBL" id="FRBW01000002">
    <property type="protein sequence ID" value="SHM40879.1"/>
    <property type="molecule type" value="Genomic_DNA"/>
</dbReference>
<dbReference type="OrthoDB" id="9805337at2"/>
<keyword evidence="1" id="KW-0560">Oxidoreductase</keyword>
<dbReference type="GO" id="GO:0016491">
    <property type="term" value="F:oxidoreductase activity"/>
    <property type="evidence" value="ECO:0007669"/>
    <property type="project" value="UniProtKB-KW"/>
</dbReference>
<keyword evidence="4" id="KW-1185">Reference proteome</keyword>
<dbReference type="PANTHER" id="PTHR13847:SF289">
    <property type="entry name" value="GLYCINE OXIDASE"/>
    <property type="match status" value="1"/>
</dbReference>
<accession>A0A1M7IJM6</accession>
<name>A0A1M7IJM6_9HYPH</name>
<dbReference type="Proteomes" id="UP000186002">
    <property type="component" value="Unassembled WGS sequence"/>
</dbReference>
<dbReference type="RefSeq" id="WP_073013549.1">
    <property type="nucleotide sequence ID" value="NZ_FRBW01000002.1"/>
</dbReference>
<dbReference type="Gene3D" id="3.50.50.60">
    <property type="entry name" value="FAD/NAD(P)-binding domain"/>
    <property type="match status" value="2"/>
</dbReference>
<protein>
    <submittedName>
        <fullName evidence="3">D-amino-acid dehydrogenase</fullName>
    </submittedName>
</protein>
<dbReference type="InterPro" id="IPR006076">
    <property type="entry name" value="FAD-dep_OxRdtase"/>
</dbReference>
<dbReference type="Gene3D" id="3.30.9.10">
    <property type="entry name" value="D-Amino Acid Oxidase, subunit A, domain 2"/>
    <property type="match status" value="1"/>
</dbReference>
<dbReference type="PANTHER" id="PTHR13847">
    <property type="entry name" value="SARCOSINE DEHYDROGENASE-RELATED"/>
    <property type="match status" value="1"/>
</dbReference>
<dbReference type="Pfam" id="PF01266">
    <property type="entry name" value="DAO"/>
    <property type="match status" value="1"/>
</dbReference>
<evidence type="ECO:0000259" key="2">
    <source>
        <dbReference type="Pfam" id="PF01266"/>
    </source>
</evidence>
<dbReference type="SUPFAM" id="SSF51905">
    <property type="entry name" value="FAD/NAD(P)-binding domain"/>
    <property type="match status" value="1"/>
</dbReference>
<organism evidence="3 4">
    <name type="scientific">Roseibium suaedae</name>
    <dbReference type="NCBI Taxonomy" id="735517"/>
    <lineage>
        <taxon>Bacteria</taxon>
        <taxon>Pseudomonadati</taxon>
        <taxon>Pseudomonadota</taxon>
        <taxon>Alphaproteobacteria</taxon>
        <taxon>Hyphomicrobiales</taxon>
        <taxon>Stappiaceae</taxon>
        <taxon>Roseibium</taxon>
    </lineage>
</organism>
<evidence type="ECO:0000313" key="4">
    <source>
        <dbReference type="Proteomes" id="UP000186002"/>
    </source>
</evidence>
<reference evidence="3 4" key="1">
    <citation type="submission" date="2016-11" db="EMBL/GenBank/DDBJ databases">
        <authorList>
            <person name="Jaros S."/>
            <person name="Januszkiewicz K."/>
            <person name="Wedrychowicz H."/>
        </authorList>
    </citation>
    <scope>NUCLEOTIDE SEQUENCE [LARGE SCALE GENOMIC DNA]</scope>
    <source>
        <strain evidence="3 4">DSM 22153</strain>
    </source>
</reference>
<gene>
    <name evidence="3" type="ORF">SAMN05444272_2553</name>
</gene>
<dbReference type="AlphaFoldDB" id="A0A1M7IJM6"/>
<dbReference type="InterPro" id="IPR036188">
    <property type="entry name" value="FAD/NAD-bd_sf"/>
</dbReference>